<reference evidence="1" key="2">
    <citation type="submission" date="2022-06" db="UniProtKB">
        <authorList>
            <consortium name="EnsemblMetazoa"/>
        </authorList>
    </citation>
    <scope>IDENTIFICATION</scope>
    <source>
        <strain evidence="1">PS312</strain>
    </source>
</reference>
<dbReference type="EnsemblMetazoa" id="PPA44025.1">
    <property type="protein sequence ID" value="PPA44025.1"/>
    <property type="gene ID" value="WBGene00282394"/>
</dbReference>
<accession>A0A8R1UYN3</accession>
<protein>
    <submittedName>
        <fullName evidence="1">Uncharacterized protein</fullName>
    </submittedName>
</protein>
<evidence type="ECO:0000313" key="2">
    <source>
        <dbReference type="Proteomes" id="UP000005239"/>
    </source>
</evidence>
<dbReference type="AlphaFoldDB" id="A0A2A6BL73"/>
<keyword evidence="2" id="KW-1185">Reference proteome</keyword>
<gene>
    <name evidence="1" type="primary">WBGene00282394</name>
</gene>
<accession>A0A2A6BL73</accession>
<dbReference type="Proteomes" id="UP000005239">
    <property type="component" value="Unassembled WGS sequence"/>
</dbReference>
<name>A0A2A6BL73_PRIPA</name>
<proteinExistence type="predicted"/>
<organism evidence="1 2">
    <name type="scientific">Pristionchus pacificus</name>
    <name type="common">Parasitic nematode worm</name>
    <dbReference type="NCBI Taxonomy" id="54126"/>
    <lineage>
        <taxon>Eukaryota</taxon>
        <taxon>Metazoa</taxon>
        <taxon>Ecdysozoa</taxon>
        <taxon>Nematoda</taxon>
        <taxon>Chromadorea</taxon>
        <taxon>Rhabditida</taxon>
        <taxon>Rhabditina</taxon>
        <taxon>Diplogasteromorpha</taxon>
        <taxon>Diplogasteroidea</taxon>
        <taxon>Neodiplogasteridae</taxon>
        <taxon>Pristionchus</taxon>
    </lineage>
</organism>
<sequence>MNLICFEPKSKERSMKQAKEGPENKKYINYESQKTKIWICDAVSSTDCTFDYTADRMDEEKGI</sequence>
<evidence type="ECO:0000313" key="1">
    <source>
        <dbReference type="EnsemblMetazoa" id="PPA44025.1"/>
    </source>
</evidence>
<reference evidence="2" key="1">
    <citation type="journal article" date="2008" name="Nat. Genet.">
        <title>The Pristionchus pacificus genome provides a unique perspective on nematode lifestyle and parasitism.</title>
        <authorList>
            <person name="Dieterich C."/>
            <person name="Clifton S.W."/>
            <person name="Schuster L.N."/>
            <person name="Chinwalla A."/>
            <person name="Delehaunty K."/>
            <person name="Dinkelacker I."/>
            <person name="Fulton L."/>
            <person name="Fulton R."/>
            <person name="Godfrey J."/>
            <person name="Minx P."/>
            <person name="Mitreva M."/>
            <person name="Roeseler W."/>
            <person name="Tian H."/>
            <person name="Witte H."/>
            <person name="Yang S.P."/>
            <person name="Wilson R.K."/>
            <person name="Sommer R.J."/>
        </authorList>
    </citation>
    <scope>NUCLEOTIDE SEQUENCE [LARGE SCALE GENOMIC DNA]</scope>
    <source>
        <strain evidence="2">PS312</strain>
    </source>
</reference>